<proteinExistence type="predicted"/>
<gene>
    <name evidence="1" type="ORF">H6F41_04250</name>
</gene>
<reference evidence="1 2" key="1">
    <citation type="journal article" date="2020" name="ISME J.">
        <title>Comparative genomics reveals insights into cyanobacterial evolution and habitat adaptation.</title>
        <authorList>
            <person name="Chen M.Y."/>
            <person name="Teng W.K."/>
            <person name="Zhao L."/>
            <person name="Hu C.X."/>
            <person name="Zhou Y.K."/>
            <person name="Han B.P."/>
            <person name="Song L.R."/>
            <person name="Shu W.S."/>
        </authorList>
    </citation>
    <scope>NUCLEOTIDE SEQUENCE [LARGE SCALE GENOMIC DNA]</scope>
    <source>
        <strain evidence="1 2">FACHB-723</strain>
    </source>
</reference>
<comment type="caution">
    <text evidence="1">The sequence shown here is derived from an EMBL/GenBank/DDBJ whole genome shotgun (WGS) entry which is preliminary data.</text>
</comment>
<sequence length="788" mass="91103">MHTRLAKKQLYVLSIFAALFSVGLALKATEVFQSRSVKIPSPIEASKLADSFSAEEISQLEIDDVLRDRLRFDPQWQEIAQAVRQDIIAAKWGKDPVTNPVWKKYGAKAYPLLSYYTRSRDETRQKYGLEGIISLGKPYTTLWLKGHIKRRLTYPYFYDIAPYGSEGQNREWEKTFGLDDSQVRQELISLAKANLEPKNSPQYYSQFNLDFLTQLLGYEAMFGKNRYDKGKNFVGLSEWVQYEQIQRPNTSQVQAAVTLYQKLSSDAQENILVERLGAMKAGEITPFARDFFRSLANDSSASDRIWAIAELDRHDDPQGTELISKILNEDLAQLHSLSKIVSYENFAAKGDYAYYLLLGLVEKYPQSKFAKACREYGDLTGHSYFDGQPRSQAILDRNAKRSEKERLQAWQDWLGRYAEHSGADDANYFLALSLQDNNDIVGAMRIWIKMMTQPMGDRDAVYLAFPHVRTLLDVGLSIEQMQTLLQEPASRPIAPLLEYAIAIQYARSHNYAKALEISVNIQLANIPDSVLEAYYHPQGKWWNEDTRVESFKKDAQELLNEQRQRWQKLQQWQSENTPESRYQIASNWAGIGGWENGYLPIWNGGRAYFLPMEWDCVRWWVCNPSKRSKAEILAKYQAGSQNAIAISLYQNLLEDRNLPPNLREKSLYMLAMTLLNQWENHTFAETQRIHPPAGLADSNQYLPTSDDRYFSYKDYEQREKNIGSDYQRRIDGVITELQVKFPQSQFTDDLLFSSFFLSEQSSYLQKLLDRYPNSDRAAEARFLLNLKK</sequence>
<evidence type="ECO:0000313" key="1">
    <source>
        <dbReference type="EMBL" id="MBD2187356.1"/>
    </source>
</evidence>
<evidence type="ECO:0000313" key="2">
    <source>
        <dbReference type="Proteomes" id="UP000642094"/>
    </source>
</evidence>
<accession>A0ABR7ZTS6</accession>
<organism evidence="1 2">
    <name type="scientific">Pseudanabaena mucicola FACHB-723</name>
    <dbReference type="NCBI Taxonomy" id="2692860"/>
    <lineage>
        <taxon>Bacteria</taxon>
        <taxon>Bacillati</taxon>
        <taxon>Cyanobacteriota</taxon>
        <taxon>Cyanophyceae</taxon>
        <taxon>Pseudanabaenales</taxon>
        <taxon>Pseudanabaenaceae</taxon>
        <taxon>Pseudanabaena</taxon>
    </lineage>
</organism>
<keyword evidence="2" id="KW-1185">Reference proteome</keyword>
<name>A0ABR7ZTS6_9CYAN</name>
<protein>
    <submittedName>
        <fullName evidence="1">Uncharacterized protein</fullName>
    </submittedName>
</protein>
<dbReference type="RefSeq" id="WP_190402230.1">
    <property type="nucleotide sequence ID" value="NZ_JACJQB010000004.1"/>
</dbReference>
<dbReference type="Proteomes" id="UP000642094">
    <property type="component" value="Unassembled WGS sequence"/>
</dbReference>
<dbReference type="EMBL" id="JACJQB010000004">
    <property type="protein sequence ID" value="MBD2187356.1"/>
    <property type="molecule type" value="Genomic_DNA"/>
</dbReference>